<gene>
    <name evidence="1" type="ORF">LPU83_pLPU83a_0095</name>
</gene>
<dbReference type="EMBL" id="HG916853">
    <property type="protein sequence ID" value="CDM59936.1"/>
    <property type="molecule type" value="Genomic_DNA"/>
</dbReference>
<evidence type="ECO:0000313" key="2">
    <source>
        <dbReference type="Proteomes" id="UP000019443"/>
    </source>
</evidence>
<dbReference type="KEGG" id="rhl:LPU83_pLPU83a_0095"/>
<reference evidence="1" key="1">
    <citation type="submission" date="2013-11" db="EMBL/GenBank/DDBJ databases">
        <title>Draft genome sequence of the broad-host-range Rhizobium sp. LPU83 strain, a member of the low-genetic diversity Oregon-like Rhizobium sp. group.</title>
        <authorList>
            <person name="Wibberg D."/>
            <person name="Puehler A."/>
            <person name="Schlueter A."/>
        </authorList>
    </citation>
    <scope>NUCLEOTIDE SEQUENCE [LARGE SCALE GENOMIC DNA]</scope>
    <source>
        <strain evidence="1">LPU83</strain>
        <plasmid evidence="1">pLPU83a</plasmid>
    </source>
</reference>
<protein>
    <submittedName>
        <fullName evidence="1">Uncharacterized protein</fullName>
    </submittedName>
</protein>
<proteinExistence type="predicted"/>
<dbReference type="Proteomes" id="UP000019443">
    <property type="component" value="Plasmid pLPU83a"/>
</dbReference>
<accession>W6S0E5</accession>
<dbReference type="AlphaFoldDB" id="W6S0E5"/>
<keyword evidence="1" id="KW-0614">Plasmid</keyword>
<organism evidence="1 2">
    <name type="scientific">Rhizobium favelukesii</name>
    <dbReference type="NCBI Taxonomy" id="348824"/>
    <lineage>
        <taxon>Bacteria</taxon>
        <taxon>Pseudomonadati</taxon>
        <taxon>Pseudomonadota</taxon>
        <taxon>Alphaproteobacteria</taxon>
        <taxon>Hyphomicrobiales</taxon>
        <taxon>Rhizobiaceae</taxon>
        <taxon>Rhizobium/Agrobacterium group</taxon>
        <taxon>Rhizobium</taxon>
    </lineage>
</organism>
<sequence length="60" mass="6896">MSWMSACIAANRSFFCCVAIFFRPVCSIFEIAGQNLLWLNRLLLGETAAQTEDVVFDYRR</sequence>
<geneLocation type="plasmid" evidence="1 2">
    <name>pLPU83a</name>
</geneLocation>
<keyword evidence="2" id="KW-1185">Reference proteome</keyword>
<dbReference type="PATRIC" id="fig|348824.6.peg.4612"/>
<dbReference type="HOGENOM" id="CLU_2938629_0_0_5"/>
<name>W6S0E5_9HYPH</name>
<evidence type="ECO:0000313" key="1">
    <source>
        <dbReference type="EMBL" id="CDM59936.1"/>
    </source>
</evidence>